<feature type="compositionally biased region" description="Polar residues" evidence="1">
    <location>
        <begin position="301"/>
        <end position="323"/>
    </location>
</feature>
<keyword evidence="2" id="KW-0472">Membrane</keyword>
<feature type="region of interest" description="Disordered" evidence="1">
    <location>
        <begin position="263"/>
        <end position="394"/>
    </location>
</feature>
<comment type="caution">
    <text evidence="3">The sequence shown here is derived from an EMBL/GenBank/DDBJ whole genome shotgun (WGS) entry which is preliminary data.</text>
</comment>
<organism evidence="3 4">
    <name type="scientific">Mobiluncus curtisii</name>
    <dbReference type="NCBI Taxonomy" id="2051"/>
    <lineage>
        <taxon>Bacteria</taxon>
        <taxon>Bacillati</taxon>
        <taxon>Actinomycetota</taxon>
        <taxon>Actinomycetes</taxon>
        <taxon>Actinomycetales</taxon>
        <taxon>Actinomycetaceae</taxon>
        <taxon>Mobiluncus</taxon>
    </lineage>
</organism>
<evidence type="ECO:0000313" key="3">
    <source>
        <dbReference type="EMBL" id="NMW87209.1"/>
    </source>
</evidence>
<dbReference type="AlphaFoldDB" id="A0A7Y0UH29"/>
<proteinExistence type="predicted"/>
<name>A0A7Y0UH29_9ACTO</name>
<dbReference type="PROSITE" id="PS51257">
    <property type="entry name" value="PROKAR_LIPOPROTEIN"/>
    <property type="match status" value="1"/>
</dbReference>
<evidence type="ECO:0000256" key="1">
    <source>
        <dbReference type="SAM" id="MobiDB-lite"/>
    </source>
</evidence>
<feature type="compositionally biased region" description="Polar residues" evidence="1">
    <location>
        <begin position="383"/>
        <end position="394"/>
    </location>
</feature>
<dbReference type="Proteomes" id="UP000553981">
    <property type="component" value="Unassembled WGS sequence"/>
</dbReference>
<keyword evidence="2" id="KW-1133">Transmembrane helix</keyword>
<dbReference type="RefSeq" id="WP_169761444.1">
    <property type="nucleotide sequence ID" value="NZ_JABCUI010000002.1"/>
</dbReference>
<evidence type="ECO:0000256" key="2">
    <source>
        <dbReference type="SAM" id="Phobius"/>
    </source>
</evidence>
<dbReference type="EMBL" id="JABCUI010000002">
    <property type="protein sequence ID" value="NMW87209.1"/>
    <property type="molecule type" value="Genomic_DNA"/>
</dbReference>
<feature type="transmembrane region" description="Helical" evidence="2">
    <location>
        <begin position="223"/>
        <end position="247"/>
    </location>
</feature>
<keyword evidence="2" id="KW-0812">Transmembrane</keyword>
<feature type="compositionally biased region" description="Low complexity" evidence="1">
    <location>
        <begin position="328"/>
        <end position="367"/>
    </location>
</feature>
<accession>A0A7Y0UH29</accession>
<gene>
    <name evidence="3" type="ORF">HHJ67_05520</name>
</gene>
<protein>
    <submittedName>
        <fullName evidence="3">Uncharacterized protein</fullName>
    </submittedName>
</protein>
<sequence>MRSLRKKSLVAGIAAIALVALSGCEMNVKLKVIDEHTIEPSVIVAMSEAEKDMLSSMGDGGKVTCQDLADTENEGEATVKDLSTGGDMKCEIILPQEQSLNSSKNLKKEGDDLVLTLPKEDIDDLKSKLNGAGDTSGLGMDSITMNLIIQMPHGIKTATVDGQPVDFQGDSVTLDLTDLGSEVKVVSSPDIPAGTSGDKADSEYDSDTDLAAAGITRTSVPGYFLLAIPLFSILIVAGIVILIVVLVKKSKAKANPVAQFGQPMNYGQPGQPQFGQPTQPQPFAQPGQPQPFMQPGQPAPTQSFAQPSAGQPAVQTSQPQFGQPNPFAQPGTPAQPGQPTQMANPFAQPAQPGQPGQPVQTQFGQPQSFGSNIPDQAGPSPEPTDSTQNPNPQN</sequence>
<feature type="compositionally biased region" description="Low complexity" evidence="1">
    <location>
        <begin position="267"/>
        <end position="300"/>
    </location>
</feature>
<reference evidence="3 4" key="1">
    <citation type="submission" date="2020-04" db="EMBL/GenBank/DDBJ databases">
        <title>Antimicrobial susceptibility and clonality of vaginal-derived multi-drug resistant Mobiluncus isolates in China.</title>
        <authorList>
            <person name="Zhang X."/>
        </authorList>
    </citation>
    <scope>NUCLEOTIDE SEQUENCE [LARGE SCALE GENOMIC DNA]</scope>
    <source>
        <strain evidence="3 4">19</strain>
    </source>
</reference>
<evidence type="ECO:0000313" key="4">
    <source>
        <dbReference type="Proteomes" id="UP000553981"/>
    </source>
</evidence>